<evidence type="ECO:0000313" key="12">
    <source>
        <dbReference type="Proteomes" id="UP000824001"/>
    </source>
</evidence>
<feature type="binding site" evidence="9">
    <location>
        <position position="64"/>
    </location>
    <ligand>
        <name>FMN</name>
        <dbReference type="ChEBI" id="CHEBI:58210"/>
    </ligand>
</feature>
<keyword evidence="6" id="KW-0521">NADP</keyword>
<dbReference type="SUPFAM" id="SSF51395">
    <property type="entry name" value="FMN-linked oxidoreductases"/>
    <property type="match status" value="1"/>
</dbReference>
<feature type="binding site" evidence="9">
    <location>
        <position position="134"/>
    </location>
    <ligand>
        <name>FMN</name>
        <dbReference type="ChEBI" id="CHEBI:58210"/>
    </ligand>
</feature>
<dbReference type="GO" id="GO:0003723">
    <property type="term" value="F:RNA binding"/>
    <property type="evidence" value="ECO:0007669"/>
    <property type="project" value="TreeGrafter"/>
</dbReference>
<dbReference type="PROSITE" id="PS01136">
    <property type="entry name" value="UPF0034"/>
    <property type="match status" value="1"/>
</dbReference>
<reference evidence="11" key="1">
    <citation type="submission" date="2020-10" db="EMBL/GenBank/DDBJ databases">
        <authorList>
            <person name="Gilroy R."/>
        </authorList>
    </citation>
    <scope>NUCLEOTIDE SEQUENCE</scope>
    <source>
        <strain evidence="11">ChiHjej10B9-9673</strain>
    </source>
</reference>
<dbReference type="InterPro" id="IPR001269">
    <property type="entry name" value="DUS_fam"/>
</dbReference>
<evidence type="ECO:0000256" key="3">
    <source>
        <dbReference type="ARBA" id="ARBA00022630"/>
    </source>
</evidence>
<feature type="domain" description="DUS-like FMN-binding" evidence="10">
    <location>
        <begin position="6"/>
        <end position="243"/>
    </location>
</feature>
<keyword evidence="7" id="KW-0560">Oxidoreductase</keyword>
<dbReference type="InterPro" id="IPR018517">
    <property type="entry name" value="tRNA_hU_synthase_CS"/>
</dbReference>
<feature type="binding site" evidence="9">
    <location>
        <begin position="219"/>
        <end position="220"/>
    </location>
    <ligand>
        <name>FMN</name>
        <dbReference type="ChEBI" id="CHEBI:58210"/>
    </ligand>
</feature>
<dbReference type="CDD" id="cd02801">
    <property type="entry name" value="DUS_like_FMN"/>
    <property type="match status" value="1"/>
</dbReference>
<dbReference type="Pfam" id="PF01207">
    <property type="entry name" value="Dus"/>
    <property type="match status" value="1"/>
</dbReference>
<dbReference type="GO" id="GO:0017150">
    <property type="term" value="F:tRNA dihydrouridine synthase activity"/>
    <property type="evidence" value="ECO:0007669"/>
    <property type="project" value="InterPro"/>
</dbReference>
<dbReference type="PIRSF" id="PIRSF006621">
    <property type="entry name" value="Dus"/>
    <property type="match status" value="1"/>
</dbReference>
<dbReference type="PANTHER" id="PTHR45846">
    <property type="entry name" value="TRNA-DIHYDROURIDINE(47) SYNTHASE [NAD(P)(+)]-LIKE"/>
    <property type="match status" value="1"/>
</dbReference>
<evidence type="ECO:0000256" key="5">
    <source>
        <dbReference type="ARBA" id="ARBA00022694"/>
    </source>
</evidence>
<dbReference type="InterPro" id="IPR035587">
    <property type="entry name" value="DUS-like_FMN-bd"/>
</dbReference>
<sequence length="279" mass="30892">MTVYSAPLEGVTGAAWRRAHAAVFGGCAKYFAPFFSPTREHIMSPRVRRELLPANNPGLALVPQLLCRNPDDFVWAARELFDMGYAEVNLNLGCPSGTVAAKGKGAGFLAFPDELDEFFERVFSELPGANISVKTRLGLEDEAEFARLLDIFARRPISELIVHTRVRADWYKLPARPGAFAAALGRFPGPAVYNGDLFTVSDARALEERFPEARALMLGRGLAANPALAREIAHGERASRVELERFHELVWAGCVRDFGAPGPAVHRLKELWSYIIYMF</sequence>
<dbReference type="InterPro" id="IPR013785">
    <property type="entry name" value="Aldolase_TIM"/>
</dbReference>
<name>A0A9D1FER2_9FIRM</name>
<evidence type="ECO:0000256" key="1">
    <source>
        <dbReference type="ARBA" id="ARBA00001917"/>
    </source>
</evidence>
<feature type="non-terminal residue" evidence="11">
    <location>
        <position position="279"/>
    </location>
</feature>
<keyword evidence="4 9" id="KW-0288">FMN</keyword>
<comment type="caution">
    <text evidence="11">The sequence shown here is derived from an EMBL/GenBank/DDBJ whole genome shotgun (WGS) entry which is preliminary data.</text>
</comment>
<dbReference type="GO" id="GO:0050660">
    <property type="term" value="F:flavin adenine dinucleotide binding"/>
    <property type="evidence" value="ECO:0007669"/>
    <property type="project" value="InterPro"/>
</dbReference>
<evidence type="ECO:0000256" key="9">
    <source>
        <dbReference type="PIRSR" id="PIRSR006621-2"/>
    </source>
</evidence>
<dbReference type="Gene3D" id="3.20.20.70">
    <property type="entry name" value="Aldolase class I"/>
    <property type="match status" value="1"/>
</dbReference>
<dbReference type="PANTHER" id="PTHR45846:SF1">
    <property type="entry name" value="TRNA-DIHYDROURIDINE(47) SYNTHASE [NAD(P)(+)]-LIKE"/>
    <property type="match status" value="1"/>
</dbReference>
<keyword evidence="9" id="KW-0547">Nucleotide-binding</keyword>
<evidence type="ECO:0000256" key="4">
    <source>
        <dbReference type="ARBA" id="ARBA00022643"/>
    </source>
</evidence>
<evidence type="ECO:0000256" key="7">
    <source>
        <dbReference type="ARBA" id="ARBA00023002"/>
    </source>
</evidence>
<accession>A0A9D1FER2</accession>
<evidence type="ECO:0000313" key="11">
    <source>
        <dbReference type="EMBL" id="HIS67151.1"/>
    </source>
</evidence>
<evidence type="ECO:0000259" key="10">
    <source>
        <dbReference type="Pfam" id="PF01207"/>
    </source>
</evidence>
<evidence type="ECO:0000256" key="2">
    <source>
        <dbReference type="ARBA" id="ARBA00009542"/>
    </source>
</evidence>
<organism evidence="11 12">
    <name type="scientific">Candidatus Scatomorpha merdipullorum</name>
    <dbReference type="NCBI Taxonomy" id="2840927"/>
    <lineage>
        <taxon>Bacteria</taxon>
        <taxon>Bacillati</taxon>
        <taxon>Bacillota</taxon>
        <taxon>Clostridia</taxon>
        <taxon>Eubacteriales</taxon>
        <taxon>Candidatus Scatomorpha</taxon>
    </lineage>
</organism>
<comment type="similarity">
    <text evidence="2">Belongs to the Dus family.</text>
</comment>
<gene>
    <name evidence="11" type="ORF">IAC18_06260</name>
</gene>
<reference evidence="11" key="2">
    <citation type="journal article" date="2021" name="PeerJ">
        <title>Extensive microbial diversity within the chicken gut microbiome revealed by metagenomics and culture.</title>
        <authorList>
            <person name="Gilroy R."/>
            <person name="Ravi A."/>
            <person name="Getino M."/>
            <person name="Pursley I."/>
            <person name="Horton D.L."/>
            <person name="Alikhan N.F."/>
            <person name="Baker D."/>
            <person name="Gharbi K."/>
            <person name="Hall N."/>
            <person name="Watson M."/>
            <person name="Adriaenssens E.M."/>
            <person name="Foster-Nyarko E."/>
            <person name="Jarju S."/>
            <person name="Secka A."/>
            <person name="Antonio M."/>
            <person name="Oren A."/>
            <person name="Chaudhuri R.R."/>
            <person name="La Ragione R."/>
            <person name="Hildebrand F."/>
            <person name="Pallen M.J."/>
        </authorList>
    </citation>
    <scope>NUCLEOTIDE SEQUENCE</scope>
    <source>
        <strain evidence="11">ChiHjej10B9-9673</strain>
    </source>
</reference>
<dbReference type="AlphaFoldDB" id="A0A9D1FER2"/>
<proteinExistence type="inferred from homology"/>
<keyword evidence="5" id="KW-0819">tRNA processing</keyword>
<evidence type="ECO:0000256" key="6">
    <source>
        <dbReference type="ARBA" id="ARBA00022857"/>
    </source>
</evidence>
<evidence type="ECO:0000256" key="8">
    <source>
        <dbReference type="PIRSR" id="PIRSR006621-1"/>
    </source>
</evidence>
<dbReference type="EMBL" id="DVJK01000173">
    <property type="protein sequence ID" value="HIS67151.1"/>
    <property type="molecule type" value="Genomic_DNA"/>
</dbReference>
<protein>
    <submittedName>
        <fullName evidence="11">tRNA-dihydrouridine synthase family protein</fullName>
    </submittedName>
</protein>
<dbReference type="Proteomes" id="UP000824001">
    <property type="component" value="Unassembled WGS sequence"/>
</dbReference>
<feature type="binding site" evidence="9">
    <location>
        <position position="163"/>
    </location>
    <ligand>
        <name>FMN</name>
        <dbReference type="ChEBI" id="CHEBI:58210"/>
    </ligand>
</feature>
<keyword evidence="3" id="KW-0285">Flavoprotein</keyword>
<feature type="active site" description="Proton donor" evidence="8">
    <location>
        <position position="94"/>
    </location>
</feature>
<comment type="cofactor">
    <cofactor evidence="1 9">
        <name>FMN</name>
        <dbReference type="ChEBI" id="CHEBI:58210"/>
    </cofactor>
</comment>